<feature type="transmembrane region" description="Helical" evidence="2">
    <location>
        <begin position="127"/>
        <end position="151"/>
    </location>
</feature>
<feature type="transmembrane region" description="Helical" evidence="2">
    <location>
        <begin position="276"/>
        <end position="302"/>
    </location>
</feature>
<name>A0A183C6I2_GLOPA</name>
<keyword evidence="2" id="KW-1133">Transmembrane helix</keyword>
<dbReference type="InterPro" id="IPR036259">
    <property type="entry name" value="MFS_trans_sf"/>
</dbReference>
<evidence type="ECO:0000259" key="3">
    <source>
        <dbReference type="PROSITE" id="PS50118"/>
    </source>
</evidence>
<dbReference type="InterPro" id="IPR009071">
    <property type="entry name" value="HMG_box_dom"/>
</dbReference>
<dbReference type="Gene3D" id="1.20.1250.20">
    <property type="entry name" value="MFS general substrate transporter like domains"/>
    <property type="match status" value="2"/>
</dbReference>
<keyword evidence="4" id="KW-1185">Reference proteome</keyword>
<keyword evidence="2" id="KW-0472">Membrane</keyword>
<feature type="transmembrane region" description="Helical" evidence="2">
    <location>
        <begin position="322"/>
        <end position="343"/>
    </location>
</feature>
<dbReference type="GO" id="GO:0005634">
    <property type="term" value="C:nucleus"/>
    <property type="evidence" value="ECO:0007669"/>
    <property type="project" value="UniProtKB-UniRule"/>
</dbReference>
<evidence type="ECO:0000256" key="1">
    <source>
        <dbReference type="PROSITE-ProRule" id="PRU00267"/>
    </source>
</evidence>
<evidence type="ECO:0000313" key="4">
    <source>
        <dbReference type="Proteomes" id="UP000050741"/>
    </source>
</evidence>
<feature type="transmembrane region" description="Helical" evidence="2">
    <location>
        <begin position="213"/>
        <end position="234"/>
    </location>
</feature>
<reference evidence="5" key="3">
    <citation type="submission" date="2016-06" db="UniProtKB">
        <authorList>
            <consortium name="WormBaseParasite"/>
        </authorList>
    </citation>
    <scope>IDENTIFICATION</scope>
</reference>
<reference evidence="4" key="2">
    <citation type="submission" date="2014-05" db="EMBL/GenBank/DDBJ databases">
        <title>The genome and life-stage specific transcriptomes of Globodera pallida elucidate key aspects of plant parasitism by a cyst nematode.</title>
        <authorList>
            <person name="Cotton J.A."/>
            <person name="Lilley C.J."/>
            <person name="Jones L.M."/>
            <person name="Kikuchi T."/>
            <person name="Reid A.J."/>
            <person name="Thorpe P."/>
            <person name="Tsai I.J."/>
            <person name="Beasley H."/>
            <person name="Blok V."/>
            <person name="Cock P.J.A."/>
            <person name="Van den Akker S.E."/>
            <person name="Holroyd N."/>
            <person name="Hunt M."/>
            <person name="Mantelin S."/>
            <person name="Naghra H."/>
            <person name="Pain A."/>
            <person name="Palomares-Rius J.E."/>
            <person name="Zarowiecki M."/>
            <person name="Berriman M."/>
            <person name="Jones J.T."/>
            <person name="Urwin P.E."/>
        </authorList>
    </citation>
    <scope>NUCLEOTIDE SEQUENCE [LARGE SCALE GENOMIC DNA]</scope>
    <source>
        <strain evidence="4">Lindley</strain>
    </source>
</reference>
<feature type="transmembrane region" description="Helical" evidence="2">
    <location>
        <begin position="355"/>
        <end position="375"/>
    </location>
</feature>
<dbReference type="Gene3D" id="1.10.30.10">
    <property type="entry name" value="High mobility group box domain"/>
    <property type="match status" value="1"/>
</dbReference>
<dbReference type="PANTHER" id="PTHR45757:SF18">
    <property type="entry name" value="MAJOR FACILITATOR SUPERFAMILY (MFS) PROFILE DOMAIN-CONTAINING PROTEIN"/>
    <property type="match status" value="1"/>
</dbReference>
<feature type="domain" description="HMG box" evidence="3">
    <location>
        <begin position="1"/>
        <end position="55"/>
    </location>
</feature>
<feature type="transmembrane region" description="Helical" evidence="2">
    <location>
        <begin position="381"/>
        <end position="399"/>
    </location>
</feature>
<sequence>MWPKVRADKPDVPLWELGKLIGQLWNGTPPAEKGVFTQEYEQEKIEYEKAMKQYNVAYAQYMAAKSRVKSAHQQHQEKGGGSGRKAAAEAVTGVFMQPIDEEDPFELAGKRLAAIRYGKCCAKRTQLFIGLAVSLATGLMPLAASMSFYALMFARMVNGLAITNLFPVVGAICTNWAPQKERGVFLAVLSGYIQLSVIISMPLTGFLADKFGWPSVFFAHSILGLTLSIWWALFYRDDPMEHPLIGPDELAYIQFGKAPADHHGTLRRAKPPYRQIFSTASIWAIFCAVFGNFLIVQVREFFNTFLPMFLISSLHFSNSETGLLSALPLILQFFVKWLTGFITDHLPSVAQIHKVRFCNSAAFFGSAMFFLLASLFSPEYFPRWAVVLCLTLAICLLGMNSGGFLKSVVLVSAQFSPTVMAAVQFTLCATIFAFSFVVPAMTRNGGHFEEYRRVFWMYVCALTVTNSVFVLFGSAVPAKWTQQPHNQPVQVWASSSDGINRSKRFDQ</sequence>
<dbReference type="GO" id="GO:0016020">
    <property type="term" value="C:membrane"/>
    <property type="evidence" value="ECO:0007669"/>
    <property type="project" value="TreeGrafter"/>
</dbReference>
<protein>
    <submittedName>
        <fullName evidence="5">HMG box domain-containing protein</fullName>
    </submittedName>
</protein>
<dbReference type="SUPFAM" id="SSF103473">
    <property type="entry name" value="MFS general substrate transporter"/>
    <property type="match status" value="1"/>
</dbReference>
<keyword evidence="2" id="KW-0812">Transmembrane</keyword>
<accession>A0A183C6I2</accession>
<feature type="DNA-binding region" description="HMG box" evidence="1">
    <location>
        <begin position="1"/>
        <end position="55"/>
    </location>
</feature>
<feature type="transmembrane region" description="Helical" evidence="2">
    <location>
        <begin position="454"/>
        <end position="476"/>
    </location>
</feature>
<dbReference type="AlphaFoldDB" id="A0A183C6I2"/>
<dbReference type="GO" id="GO:0022857">
    <property type="term" value="F:transmembrane transporter activity"/>
    <property type="evidence" value="ECO:0007669"/>
    <property type="project" value="InterPro"/>
</dbReference>
<dbReference type="InterPro" id="IPR036910">
    <property type="entry name" value="HMG_box_dom_sf"/>
</dbReference>
<dbReference type="Pfam" id="PF00505">
    <property type="entry name" value="HMG_box"/>
    <property type="match status" value="1"/>
</dbReference>
<evidence type="ECO:0000313" key="5">
    <source>
        <dbReference type="WBParaSite" id="GPLIN_000847800"/>
    </source>
</evidence>
<dbReference type="InterPro" id="IPR011701">
    <property type="entry name" value="MFS"/>
</dbReference>
<dbReference type="Proteomes" id="UP000050741">
    <property type="component" value="Unassembled WGS sequence"/>
</dbReference>
<dbReference type="GO" id="GO:0003677">
    <property type="term" value="F:DNA binding"/>
    <property type="evidence" value="ECO:0007669"/>
    <property type="project" value="UniProtKB-UniRule"/>
</dbReference>
<dbReference type="PANTHER" id="PTHR45757">
    <property type="entry name" value="PROTEIN CBG23364-RELATED"/>
    <property type="match status" value="1"/>
</dbReference>
<dbReference type="Pfam" id="PF07690">
    <property type="entry name" value="MFS_1"/>
    <property type="match status" value="1"/>
</dbReference>
<keyword evidence="1" id="KW-0539">Nucleus</keyword>
<feature type="transmembrane region" description="Helical" evidence="2">
    <location>
        <begin position="157"/>
        <end position="177"/>
    </location>
</feature>
<proteinExistence type="predicted"/>
<keyword evidence="1" id="KW-0238">DNA-binding</keyword>
<feature type="transmembrane region" description="Helical" evidence="2">
    <location>
        <begin position="419"/>
        <end position="442"/>
    </location>
</feature>
<dbReference type="PROSITE" id="PS50118">
    <property type="entry name" value="HMG_BOX_2"/>
    <property type="match status" value="1"/>
</dbReference>
<evidence type="ECO:0000256" key="2">
    <source>
        <dbReference type="SAM" id="Phobius"/>
    </source>
</evidence>
<organism evidence="4 5">
    <name type="scientific">Globodera pallida</name>
    <name type="common">Potato cyst nematode worm</name>
    <name type="synonym">Heterodera pallida</name>
    <dbReference type="NCBI Taxonomy" id="36090"/>
    <lineage>
        <taxon>Eukaryota</taxon>
        <taxon>Metazoa</taxon>
        <taxon>Ecdysozoa</taxon>
        <taxon>Nematoda</taxon>
        <taxon>Chromadorea</taxon>
        <taxon>Rhabditida</taxon>
        <taxon>Tylenchina</taxon>
        <taxon>Tylenchomorpha</taxon>
        <taxon>Tylenchoidea</taxon>
        <taxon>Heteroderidae</taxon>
        <taxon>Heteroderinae</taxon>
        <taxon>Globodera</taxon>
    </lineage>
</organism>
<reference evidence="4" key="1">
    <citation type="submission" date="2013-12" db="EMBL/GenBank/DDBJ databases">
        <authorList>
            <person name="Aslett M."/>
        </authorList>
    </citation>
    <scope>NUCLEOTIDE SEQUENCE [LARGE SCALE GENOMIC DNA]</scope>
    <source>
        <strain evidence="4">Lindley</strain>
    </source>
</reference>
<feature type="transmembrane region" description="Helical" evidence="2">
    <location>
        <begin position="184"/>
        <end position="207"/>
    </location>
</feature>
<dbReference type="SUPFAM" id="SSF47095">
    <property type="entry name" value="HMG-box"/>
    <property type="match status" value="1"/>
</dbReference>
<dbReference type="WBParaSite" id="GPLIN_000847800">
    <property type="protein sequence ID" value="GPLIN_000847800"/>
    <property type="gene ID" value="GPLIN_000847800"/>
</dbReference>